<dbReference type="KEGG" id="ccz:CCALI_00544"/>
<evidence type="ECO:0000256" key="1">
    <source>
        <dbReference type="ARBA" id="ARBA00006383"/>
    </source>
</evidence>
<dbReference type="InParanoid" id="S0ESR0"/>
<proteinExistence type="inferred from homology"/>
<evidence type="ECO:0000256" key="3">
    <source>
        <dbReference type="ARBA" id="ARBA00023315"/>
    </source>
</evidence>
<dbReference type="InterPro" id="IPR003679">
    <property type="entry name" value="Amioglycoside_AcTrfase"/>
</dbReference>
<reference evidence="6" key="1">
    <citation type="submission" date="2013-03" db="EMBL/GenBank/DDBJ databases">
        <title>Genome sequence of Chthonomonas calidirosea, the first sequenced genome from the Armatimonadetes phylum (formally candidate division OP10).</title>
        <authorList>
            <person name="Lee K.C.Y."/>
            <person name="Morgan X.C."/>
            <person name="Dunfield P.F."/>
            <person name="Tamas I."/>
            <person name="Houghton K.M."/>
            <person name="Vyssotski M."/>
            <person name="Ryan J.L.J."/>
            <person name="Lagutin K."/>
            <person name="McDonald I.R."/>
            <person name="Stott M.B."/>
        </authorList>
    </citation>
    <scope>NUCLEOTIDE SEQUENCE [LARGE SCALE GENOMIC DNA]</scope>
    <source>
        <strain evidence="6">DSM 23976 / ICMP 18418 / T49</strain>
    </source>
</reference>
<dbReference type="GO" id="GO:0046677">
    <property type="term" value="P:response to antibiotic"/>
    <property type="evidence" value="ECO:0007669"/>
    <property type="project" value="UniProtKB-KW"/>
</dbReference>
<dbReference type="PANTHER" id="PTHR11104:SF0">
    <property type="entry name" value="SPBETA PROPHAGE-DERIVED AMINOGLYCOSIDE N(3')-ACETYLTRANSFERASE-LIKE PROTEIN YOKD"/>
    <property type="match status" value="1"/>
</dbReference>
<keyword evidence="4" id="KW-0046">Antibiotic resistance</keyword>
<dbReference type="InterPro" id="IPR028345">
    <property type="entry name" value="Antibiotic_NAT-like"/>
</dbReference>
<dbReference type="Proteomes" id="UP000014227">
    <property type="component" value="Chromosome I"/>
</dbReference>
<dbReference type="EC" id="2.3.1.-" evidence="4"/>
<dbReference type="EMBL" id="HF951689">
    <property type="protein sequence ID" value="CCW34376.1"/>
    <property type="molecule type" value="Genomic_DNA"/>
</dbReference>
<dbReference type="AlphaFoldDB" id="S0ESR0"/>
<organism evidence="5 6">
    <name type="scientific">Chthonomonas calidirosea (strain DSM 23976 / ICMP 18418 / T49)</name>
    <dbReference type="NCBI Taxonomy" id="1303518"/>
    <lineage>
        <taxon>Bacteria</taxon>
        <taxon>Bacillati</taxon>
        <taxon>Armatimonadota</taxon>
        <taxon>Chthonomonadia</taxon>
        <taxon>Chthonomonadales</taxon>
        <taxon>Chthonomonadaceae</taxon>
        <taxon>Chthonomonas</taxon>
    </lineage>
</organism>
<dbReference type="HOGENOM" id="CLU_1048238_0_0_0"/>
<accession>S0ESR0</accession>
<dbReference type="SUPFAM" id="SSF110710">
    <property type="entry name" value="TTHA0583/YokD-like"/>
    <property type="match status" value="1"/>
</dbReference>
<gene>
    <name evidence="5" type="ORF">CCALI_00544</name>
</gene>
<comment type="similarity">
    <text evidence="1 4">Belongs to the antibiotic N-acetyltransferase family.</text>
</comment>
<keyword evidence="2 4" id="KW-0808">Transferase</keyword>
<dbReference type="FunCoup" id="S0ESR0">
    <property type="interactions" value="2"/>
</dbReference>
<evidence type="ECO:0000313" key="6">
    <source>
        <dbReference type="Proteomes" id="UP000014227"/>
    </source>
</evidence>
<comment type="catalytic activity">
    <reaction evidence="4">
        <text>a 2-deoxystreptamine antibiotic + acetyl-CoA = an N(3)-acetyl-2-deoxystreptamine antibiotic + CoA + H(+)</text>
        <dbReference type="Rhea" id="RHEA:12665"/>
        <dbReference type="ChEBI" id="CHEBI:15378"/>
        <dbReference type="ChEBI" id="CHEBI:57287"/>
        <dbReference type="ChEBI" id="CHEBI:57288"/>
        <dbReference type="ChEBI" id="CHEBI:57921"/>
        <dbReference type="ChEBI" id="CHEBI:77452"/>
        <dbReference type="EC" id="2.3.1.81"/>
    </reaction>
</comment>
<evidence type="ECO:0000313" key="5">
    <source>
        <dbReference type="EMBL" id="CCW34376.1"/>
    </source>
</evidence>
<dbReference type="Pfam" id="PF02522">
    <property type="entry name" value="Antibiotic_NAT"/>
    <property type="match status" value="1"/>
</dbReference>
<keyword evidence="3 4" id="KW-0012">Acyltransferase</keyword>
<name>S0ESR0_CHTCT</name>
<dbReference type="GO" id="GO:0046353">
    <property type="term" value="F:aminoglycoside 3-N-acetyltransferase activity"/>
    <property type="evidence" value="ECO:0007669"/>
    <property type="project" value="UniProtKB-EC"/>
</dbReference>
<dbReference type="eggNOG" id="COG2746">
    <property type="taxonomic scope" value="Bacteria"/>
</dbReference>
<dbReference type="RefSeq" id="WP_016481938.1">
    <property type="nucleotide sequence ID" value="NC_021487.1"/>
</dbReference>
<sequence length="285" mass="31288">MFSVQHLVTDLQNLGLRSGVTLLVHSTWPSSAAPLPQTLLDALLTVLGPTGTLMVPTFTYTTVDSPSPTTTPTENGTQYLPGSVFRIRSTPADSRIVGPLPELVRTRPKARRSRHPVFSFAAIGPNAPLLTHTAPFHFPFGSNSPLAHLHRLNGELLLLNTDQRSNLLLHLAEVWAEVPYLLSTLRVKVGQERWRTMRGKPGCTEGFVKIEPLLRQARLIRYGTIGSMPAQRMNVQAVVSMAVALLKGAPDALLCDSPNCTFCQFARRITQKPQPLPSAPHFELL</sequence>
<dbReference type="PATRIC" id="fig|1303518.3.peg.552"/>
<protein>
    <recommendedName>
        <fullName evidence="4">Aminoglycoside N(3)-acetyltransferase</fullName>
        <ecNumber evidence="4">2.3.1.-</ecNumber>
    </recommendedName>
</protein>
<dbReference type="PANTHER" id="PTHR11104">
    <property type="entry name" value="AMINOGLYCOSIDE N3-ACETYLTRANSFERASE"/>
    <property type="match status" value="1"/>
</dbReference>
<evidence type="ECO:0000256" key="4">
    <source>
        <dbReference type="RuleBase" id="RU365031"/>
    </source>
</evidence>
<evidence type="ECO:0000256" key="2">
    <source>
        <dbReference type="ARBA" id="ARBA00022679"/>
    </source>
</evidence>
<keyword evidence="6" id="KW-1185">Reference proteome</keyword>